<protein>
    <submittedName>
        <fullName evidence="2">Uncharacterized protein</fullName>
    </submittedName>
</protein>
<evidence type="ECO:0000313" key="2">
    <source>
        <dbReference type="EMBL" id="QHT35558.1"/>
    </source>
</evidence>
<organism evidence="2">
    <name type="scientific">viral metagenome</name>
    <dbReference type="NCBI Taxonomy" id="1070528"/>
    <lineage>
        <taxon>unclassified sequences</taxon>
        <taxon>metagenomes</taxon>
        <taxon>organismal metagenomes</taxon>
    </lineage>
</organism>
<dbReference type="EMBL" id="MN739023">
    <property type="protein sequence ID" value="QHT35558.1"/>
    <property type="molecule type" value="Genomic_DNA"/>
</dbReference>
<dbReference type="AlphaFoldDB" id="A0A6C0F271"/>
<reference evidence="2" key="1">
    <citation type="journal article" date="2020" name="Nature">
        <title>Giant virus diversity and host interactions through global metagenomics.</title>
        <authorList>
            <person name="Schulz F."/>
            <person name="Roux S."/>
            <person name="Paez-Espino D."/>
            <person name="Jungbluth S."/>
            <person name="Walsh D.A."/>
            <person name="Denef V.J."/>
            <person name="McMahon K.D."/>
            <person name="Konstantinidis K.T."/>
            <person name="Eloe-Fadrosh E.A."/>
            <person name="Kyrpides N.C."/>
            <person name="Woyke T."/>
        </authorList>
    </citation>
    <scope>NUCLEOTIDE SEQUENCE</scope>
    <source>
        <strain evidence="2">GVMAG-M-3300009180-45</strain>
    </source>
</reference>
<sequence length="129" mass="14242">MSGVKIQKVDHVEPEVRRPVANHRKSMRTFPRGVMKGTRSRHRGGGGEIVPVKDPAKPPPVRKGTLRILTKKGADLRRKTIKQTVKDMNDGTVRASLKNSNITINPKTPPHIAREILEGGMEAGMIVVK</sequence>
<proteinExistence type="predicted"/>
<feature type="region of interest" description="Disordered" evidence="1">
    <location>
        <begin position="22"/>
        <end position="63"/>
    </location>
</feature>
<name>A0A6C0F271_9ZZZZ</name>
<evidence type="ECO:0000256" key="1">
    <source>
        <dbReference type="SAM" id="MobiDB-lite"/>
    </source>
</evidence>
<accession>A0A6C0F271</accession>